<evidence type="ECO:0000256" key="13">
    <source>
        <dbReference type="PROSITE-ProRule" id="PRU00804"/>
    </source>
</evidence>
<feature type="non-terminal residue" evidence="15">
    <location>
        <position position="1"/>
    </location>
</feature>
<evidence type="ECO:0000259" key="14">
    <source>
        <dbReference type="PROSITE" id="PS51472"/>
    </source>
</evidence>
<comment type="similarity">
    <text evidence="2">Belongs to the Nup35 family.</text>
</comment>
<evidence type="ECO:0000256" key="8">
    <source>
        <dbReference type="ARBA" id="ARBA00023132"/>
    </source>
</evidence>
<dbReference type="PROSITE" id="PS51472">
    <property type="entry name" value="RRM_NUP35"/>
    <property type="match status" value="1"/>
</dbReference>
<keyword evidence="4 13" id="KW-0813">Transport</keyword>
<evidence type="ECO:0000256" key="4">
    <source>
        <dbReference type="ARBA" id="ARBA00022448"/>
    </source>
</evidence>
<organism evidence="15 16">
    <name type="scientific">Eleutherodactylus coqui</name>
    <name type="common">Puerto Rican coqui</name>
    <dbReference type="NCBI Taxonomy" id="57060"/>
    <lineage>
        <taxon>Eukaryota</taxon>
        <taxon>Metazoa</taxon>
        <taxon>Chordata</taxon>
        <taxon>Craniata</taxon>
        <taxon>Vertebrata</taxon>
        <taxon>Euteleostomi</taxon>
        <taxon>Amphibia</taxon>
        <taxon>Batrachia</taxon>
        <taxon>Anura</taxon>
        <taxon>Neobatrachia</taxon>
        <taxon>Hyloidea</taxon>
        <taxon>Eleutherodactylidae</taxon>
        <taxon>Eleutherodactylinae</taxon>
        <taxon>Eleutherodactylus</taxon>
        <taxon>Eleutherodactylus</taxon>
    </lineage>
</organism>
<evidence type="ECO:0000256" key="3">
    <source>
        <dbReference type="ARBA" id="ARBA00016439"/>
    </source>
</evidence>
<dbReference type="PANTHER" id="PTHR21527:SF6">
    <property type="entry name" value="NUCLEOPORIN NUP35"/>
    <property type="match status" value="1"/>
</dbReference>
<name>A0A8J6BBL9_ELECQ</name>
<sequence>ATSVFSPATILQSRKGALSPAQLDPLFAQGDALSSGDQLDDTWVTVFGFPQASASYILLQFAQYGNIVKHVMSNAGNWMHVQYQSKLQARKALSKDGKIFGDCIMIGVKSCIDKVR</sequence>
<dbReference type="GO" id="GO:0044615">
    <property type="term" value="C:nuclear pore nuclear basket"/>
    <property type="evidence" value="ECO:0007669"/>
    <property type="project" value="TreeGrafter"/>
</dbReference>
<accession>A0A8J6BBL9</accession>
<comment type="subcellular location">
    <subcellularLocation>
        <location evidence="1">Nucleus</location>
        <location evidence="1">Nuclear pore complex</location>
    </subcellularLocation>
</comment>
<dbReference type="OrthoDB" id="3365060at2759"/>
<feature type="domain" description="RRM Nup35-type" evidence="14">
    <location>
        <begin position="38"/>
        <end position="116"/>
    </location>
</feature>
<dbReference type="CDD" id="cd12722">
    <property type="entry name" value="RRM_Nup53"/>
    <property type="match status" value="1"/>
</dbReference>
<feature type="non-terminal residue" evidence="15">
    <location>
        <position position="116"/>
    </location>
</feature>
<gene>
    <name evidence="15" type="ORF">GDO78_020314</name>
</gene>
<keyword evidence="9 13" id="KW-0539">Nucleus</keyword>
<keyword evidence="6" id="KW-0653">Protein transport</keyword>
<evidence type="ECO:0000256" key="6">
    <source>
        <dbReference type="ARBA" id="ARBA00022927"/>
    </source>
</evidence>
<evidence type="ECO:0000313" key="16">
    <source>
        <dbReference type="Proteomes" id="UP000770717"/>
    </source>
</evidence>
<keyword evidence="5 13" id="KW-0509">mRNA transport</keyword>
<dbReference type="Gene3D" id="3.30.70.330">
    <property type="match status" value="1"/>
</dbReference>
<dbReference type="GO" id="GO:0006999">
    <property type="term" value="P:nuclear pore organization"/>
    <property type="evidence" value="ECO:0007669"/>
    <property type="project" value="TreeGrafter"/>
</dbReference>
<comment type="caution">
    <text evidence="15">The sequence shown here is derived from an EMBL/GenBank/DDBJ whole genome shotgun (WGS) entry which is preliminary data.</text>
</comment>
<evidence type="ECO:0000256" key="7">
    <source>
        <dbReference type="ARBA" id="ARBA00023010"/>
    </source>
</evidence>
<dbReference type="FunFam" id="3.30.70.330:FF:000095">
    <property type="entry name" value="Putative Nucleoporin NUP53"/>
    <property type="match status" value="1"/>
</dbReference>
<dbReference type="GO" id="GO:0044613">
    <property type="term" value="C:nuclear pore central transport channel"/>
    <property type="evidence" value="ECO:0007669"/>
    <property type="project" value="TreeGrafter"/>
</dbReference>
<dbReference type="SUPFAM" id="SSF54928">
    <property type="entry name" value="RNA-binding domain, RBD"/>
    <property type="match status" value="1"/>
</dbReference>
<evidence type="ECO:0000256" key="1">
    <source>
        <dbReference type="ARBA" id="ARBA00004567"/>
    </source>
</evidence>
<dbReference type="GO" id="GO:0005543">
    <property type="term" value="F:phospholipid binding"/>
    <property type="evidence" value="ECO:0007669"/>
    <property type="project" value="TreeGrafter"/>
</dbReference>
<evidence type="ECO:0000256" key="9">
    <source>
        <dbReference type="ARBA" id="ARBA00023242"/>
    </source>
</evidence>
<dbReference type="EMBL" id="WNTK01004869">
    <property type="protein sequence ID" value="KAG9464206.1"/>
    <property type="molecule type" value="Genomic_DNA"/>
</dbReference>
<dbReference type="PANTHER" id="PTHR21527">
    <property type="entry name" value="NUCLEOPORIN NUP35"/>
    <property type="match status" value="1"/>
</dbReference>
<dbReference type="GO" id="GO:0003676">
    <property type="term" value="F:nucleic acid binding"/>
    <property type="evidence" value="ECO:0007669"/>
    <property type="project" value="InterPro"/>
</dbReference>
<keyword evidence="8 13" id="KW-0906">Nuclear pore complex</keyword>
<evidence type="ECO:0000256" key="11">
    <source>
        <dbReference type="ARBA" id="ARBA00030113"/>
    </source>
</evidence>
<dbReference type="Proteomes" id="UP000770717">
    <property type="component" value="Unassembled WGS sequence"/>
</dbReference>
<protein>
    <recommendedName>
        <fullName evidence="3">Nucleoporin NUP35</fullName>
    </recommendedName>
    <alternativeName>
        <fullName evidence="12">35 kDa nucleoporin</fullName>
    </alternativeName>
    <alternativeName>
        <fullName evidence="11">Nuclear pore complex protein Nup53</fullName>
    </alternativeName>
    <alternativeName>
        <fullName evidence="10">Nucleoporin NUP53</fullName>
    </alternativeName>
</protein>
<evidence type="ECO:0000256" key="12">
    <source>
        <dbReference type="ARBA" id="ARBA00030250"/>
    </source>
</evidence>
<dbReference type="GO" id="GO:0017056">
    <property type="term" value="F:structural constituent of nuclear pore"/>
    <property type="evidence" value="ECO:0007669"/>
    <property type="project" value="TreeGrafter"/>
</dbReference>
<dbReference type="AlphaFoldDB" id="A0A8J6BBL9"/>
<evidence type="ECO:0000256" key="2">
    <source>
        <dbReference type="ARBA" id="ARBA00009454"/>
    </source>
</evidence>
<dbReference type="InterPro" id="IPR012677">
    <property type="entry name" value="Nucleotide-bd_a/b_plait_sf"/>
</dbReference>
<dbReference type="GO" id="GO:0006607">
    <property type="term" value="P:NLS-bearing protein import into nucleus"/>
    <property type="evidence" value="ECO:0007669"/>
    <property type="project" value="TreeGrafter"/>
</dbReference>
<dbReference type="Pfam" id="PF05172">
    <property type="entry name" value="RRM_Nup35"/>
    <property type="match status" value="1"/>
</dbReference>
<proteinExistence type="inferred from homology"/>
<keyword evidence="7" id="KW-0811">Translocation</keyword>
<evidence type="ECO:0000256" key="10">
    <source>
        <dbReference type="ARBA" id="ARBA00029997"/>
    </source>
</evidence>
<evidence type="ECO:0000313" key="15">
    <source>
        <dbReference type="EMBL" id="KAG9464206.1"/>
    </source>
</evidence>
<dbReference type="InterPro" id="IPR035979">
    <property type="entry name" value="RBD_domain_sf"/>
</dbReference>
<dbReference type="InterPro" id="IPR007846">
    <property type="entry name" value="RRM_NUP35_dom"/>
</dbReference>
<dbReference type="GO" id="GO:0051028">
    <property type="term" value="P:mRNA transport"/>
    <property type="evidence" value="ECO:0007669"/>
    <property type="project" value="UniProtKB-UniRule"/>
</dbReference>
<reference evidence="15" key="1">
    <citation type="thesis" date="2020" institute="ProQuest LLC" country="789 East Eisenhower Parkway, Ann Arbor, MI, USA">
        <title>Comparative Genomics and Chromosome Evolution.</title>
        <authorList>
            <person name="Mudd A.B."/>
        </authorList>
    </citation>
    <scope>NUCLEOTIDE SEQUENCE</scope>
    <source>
        <strain evidence="15">HN-11 Male</strain>
        <tissue evidence="15">Kidney and liver</tissue>
    </source>
</reference>
<keyword evidence="16" id="KW-1185">Reference proteome</keyword>
<evidence type="ECO:0000256" key="5">
    <source>
        <dbReference type="ARBA" id="ARBA00022816"/>
    </source>
</evidence>